<organism evidence="1">
    <name type="scientific">marine sediment metagenome</name>
    <dbReference type="NCBI Taxonomy" id="412755"/>
    <lineage>
        <taxon>unclassified sequences</taxon>
        <taxon>metagenomes</taxon>
        <taxon>ecological metagenomes</taxon>
    </lineage>
</organism>
<protein>
    <submittedName>
        <fullName evidence="1">Uncharacterized protein</fullName>
    </submittedName>
</protein>
<sequence length="60" mass="6975">MAKRYSWNLSDYVNERLPPEIKQALYETGWNAFGIHELVQEGIKIEKKIKPGNQQGEEAK</sequence>
<dbReference type="EMBL" id="LAZR01006381">
    <property type="protein sequence ID" value="KKM92528.1"/>
    <property type="molecule type" value="Genomic_DNA"/>
</dbReference>
<accession>A0A0F9LGA1</accession>
<dbReference type="AlphaFoldDB" id="A0A0F9LGA1"/>
<comment type="caution">
    <text evidence="1">The sequence shown here is derived from an EMBL/GenBank/DDBJ whole genome shotgun (WGS) entry which is preliminary data.</text>
</comment>
<reference evidence="1" key="1">
    <citation type="journal article" date="2015" name="Nature">
        <title>Complex archaea that bridge the gap between prokaryotes and eukaryotes.</title>
        <authorList>
            <person name="Spang A."/>
            <person name="Saw J.H."/>
            <person name="Jorgensen S.L."/>
            <person name="Zaremba-Niedzwiedzka K."/>
            <person name="Martijn J."/>
            <person name="Lind A.E."/>
            <person name="van Eijk R."/>
            <person name="Schleper C."/>
            <person name="Guy L."/>
            <person name="Ettema T.J."/>
        </authorList>
    </citation>
    <scope>NUCLEOTIDE SEQUENCE</scope>
</reference>
<name>A0A0F9LGA1_9ZZZZ</name>
<proteinExistence type="predicted"/>
<gene>
    <name evidence="1" type="ORF">LCGC14_1217570</name>
</gene>
<evidence type="ECO:0000313" key="1">
    <source>
        <dbReference type="EMBL" id="KKM92528.1"/>
    </source>
</evidence>